<dbReference type="InterPro" id="IPR006330">
    <property type="entry name" value="Ado/ade_deaminase"/>
</dbReference>
<keyword evidence="6" id="KW-0378">Hydrolase</keyword>
<feature type="compositionally biased region" description="Basic and acidic residues" evidence="10">
    <location>
        <begin position="91"/>
        <end position="101"/>
    </location>
</feature>
<evidence type="ECO:0000259" key="11">
    <source>
        <dbReference type="Pfam" id="PF00962"/>
    </source>
</evidence>
<keyword evidence="7" id="KW-0862">Zinc</keyword>
<sequence length="487" mass="55725">MMGQRQENTDAPMPATKEIVKEEELQNSSAAPPSLSSHQRQRIWKFVDLAPKVELHAHLNGSIREETLLDLARERGVTLSSKLHGILPPNENKDDDEKNRRCDSQNAKELGFNENCRRLRHSRASFFNSKPRSLLDCFEIFAEIPKCVDDLDALRRITREAMEDFASENVAYLELRSTPKRLFSYDVSTTKIDELENVHCSGQKRILETKRKYVETILDEMKDFEDKERERYAQEKKKYVVGSSIVRLPLLPRYILSVDRSGTVEEALDTIHLAIEMFRTNNEYIVGVEMGGNPTKNDFHNFEPAFRLAREAGMRVAIHCGEVPCGSSTNEQDASLKKAFDEAMRVIEFRPDRLGHGLLLPESITSILQNDPIPIECCPTSNVMTLELAQHHEGSLIEGLRGHPQLSKWLKNQYPISINTDDSGVFNTTLTRELLLLVEAYGVDEFTIRKIILNSIDHCFEQSDDVRFVLRENVSMQFECIAMCLDH</sequence>
<dbReference type="GO" id="GO:0006166">
    <property type="term" value="P:purine ribonucleoside salvage"/>
    <property type="evidence" value="ECO:0007669"/>
    <property type="project" value="UniProtKB-KW"/>
</dbReference>
<evidence type="ECO:0000313" key="12">
    <source>
        <dbReference type="EMBL" id="CAE4660475.1"/>
    </source>
</evidence>
<name>A0A7S4WC74_9STRA</name>
<evidence type="ECO:0000256" key="8">
    <source>
        <dbReference type="ARBA" id="ARBA00023080"/>
    </source>
</evidence>
<keyword evidence="4" id="KW-0479">Metal-binding</keyword>
<dbReference type="GO" id="GO:0006154">
    <property type="term" value="P:adenosine catabolic process"/>
    <property type="evidence" value="ECO:0007669"/>
    <property type="project" value="TreeGrafter"/>
</dbReference>
<comment type="cofactor">
    <cofactor evidence="1">
        <name>Zn(2+)</name>
        <dbReference type="ChEBI" id="CHEBI:29105"/>
    </cofactor>
</comment>
<evidence type="ECO:0000256" key="2">
    <source>
        <dbReference type="ARBA" id="ARBA00005058"/>
    </source>
</evidence>
<dbReference type="PANTHER" id="PTHR11409">
    <property type="entry name" value="ADENOSINE DEAMINASE"/>
    <property type="match status" value="1"/>
</dbReference>
<accession>A0A7S4WC74</accession>
<evidence type="ECO:0000256" key="9">
    <source>
        <dbReference type="ARBA" id="ARBA00048787"/>
    </source>
</evidence>
<comment type="similarity">
    <text evidence="3">Belongs to the metallo-dependent hydrolases superfamily. Adenosine and AMP deaminases family.</text>
</comment>
<dbReference type="SUPFAM" id="SSF51556">
    <property type="entry name" value="Metallo-dependent hydrolases"/>
    <property type="match status" value="1"/>
</dbReference>
<dbReference type="AlphaFoldDB" id="A0A7S4WC74"/>
<proteinExistence type="inferred from homology"/>
<dbReference type="InterPro" id="IPR032466">
    <property type="entry name" value="Metal_Hydrolase"/>
</dbReference>
<dbReference type="InterPro" id="IPR001365">
    <property type="entry name" value="A_deaminase_dom"/>
</dbReference>
<dbReference type="Gene3D" id="3.20.20.140">
    <property type="entry name" value="Metal-dependent hydrolases"/>
    <property type="match status" value="1"/>
</dbReference>
<evidence type="ECO:0000256" key="3">
    <source>
        <dbReference type="ARBA" id="ARBA00006676"/>
    </source>
</evidence>
<dbReference type="UniPathway" id="UPA00606"/>
<comment type="catalytic activity">
    <reaction evidence="9">
        <text>N(6)-methyl-AMP + H2O + H(+) = IMP + methylamine</text>
        <dbReference type="Rhea" id="RHEA:16001"/>
        <dbReference type="ChEBI" id="CHEBI:15377"/>
        <dbReference type="ChEBI" id="CHEBI:15378"/>
        <dbReference type="ChEBI" id="CHEBI:58053"/>
        <dbReference type="ChEBI" id="CHEBI:59338"/>
        <dbReference type="ChEBI" id="CHEBI:144842"/>
    </reaction>
    <physiologicalReaction direction="left-to-right" evidence="9">
        <dbReference type="Rhea" id="RHEA:16002"/>
    </physiologicalReaction>
</comment>
<feature type="region of interest" description="Disordered" evidence="10">
    <location>
        <begin position="82"/>
        <end position="101"/>
    </location>
</feature>
<keyword evidence="8" id="KW-0546">Nucleotide metabolism</keyword>
<dbReference type="GO" id="GO:0004000">
    <property type="term" value="F:adenosine deaminase activity"/>
    <property type="evidence" value="ECO:0007669"/>
    <property type="project" value="TreeGrafter"/>
</dbReference>
<dbReference type="GO" id="GO:0046872">
    <property type="term" value="F:metal ion binding"/>
    <property type="evidence" value="ECO:0007669"/>
    <property type="project" value="UniProtKB-KW"/>
</dbReference>
<dbReference type="GO" id="GO:0009117">
    <property type="term" value="P:nucleotide metabolic process"/>
    <property type="evidence" value="ECO:0007669"/>
    <property type="project" value="UniProtKB-KW"/>
</dbReference>
<dbReference type="Pfam" id="PF00962">
    <property type="entry name" value="A_deaminase"/>
    <property type="match status" value="2"/>
</dbReference>
<feature type="domain" description="Adenosine deaminase" evidence="11">
    <location>
        <begin position="128"/>
        <end position="233"/>
    </location>
</feature>
<dbReference type="PANTHER" id="PTHR11409:SF42">
    <property type="entry name" value="ADENOSINE DEAMINASE-LIKE PROTEIN"/>
    <property type="match status" value="1"/>
</dbReference>
<feature type="region of interest" description="Disordered" evidence="10">
    <location>
        <begin position="1"/>
        <end position="37"/>
    </location>
</feature>
<organism evidence="12">
    <name type="scientific">Ditylum brightwellii</name>
    <dbReference type="NCBI Taxonomy" id="49249"/>
    <lineage>
        <taxon>Eukaryota</taxon>
        <taxon>Sar</taxon>
        <taxon>Stramenopiles</taxon>
        <taxon>Ochrophyta</taxon>
        <taxon>Bacillariophyta</taxon>
        <taxon>Mediophyceae</taxon>
        <taxon>Lithodesmiophycidae</taxon>
        <taxon>Lithodesmiales</taxon>
        <taxon>Lithodesmiaceae</taxon>
        <taxon>Ditylum</taxon>
    </lineage>
</organism>
<evidence type="ECO:0000256" key="10">
    <source>
        <dbReference type="SAM" id="MobiDB-lite"/>
    </source>
</evidence>
<feature type="domain" description="Adenosine deaminase" evidence="11">
    <location>
        <begin position="255"/>
        <end position="467"/>
    </location>
</feature>
<gene>
    <name evidence="12" type="ORF">DBRI00130_LOCUS40854</name>
</gene>
<evidence type="ECO:0000256" key="4">
    <source>
        <dbReference type="ARBA" id="ARBA00022723"/>
    </source>
</evidence>
<keyword evidence="5" id="KW-0660">Purine salvage</keyword>
<reference evidence="12" key="1">
    <citation type="submission" date="2021-01" db="EMBL/GenBank/DDBJ databases">
        <authorList>
            <person name="Corre E."/>
            <person name="Pelletier E."/>
            <person name="Niang G."/>
            <person name="Scheremetjew M."/>
            <person name="Finn R."/>
            <person name="Kale V."/>
            <person name="Holt S."/>
            <person name="Cochrane G."/>
            <person name="Meng A."/>
            <person name="Brown T."/>
            <person name="Cohen L."/>
        </authorList>
    </citation>
    <scope>NUCLEOTIDE SEQUENCE</scope>
    <source>
        <strain evidence="12">GSO104</strain>
    </source>
</reference>
<feature type="compositionally biased region" description="Polar residues" evidence="10">
    <location>
        <begin position="26"/>
        <end position="37"/>
    </location>
</feature>
<dbReference type="GO" id="GO:0046103">
    <property type="term" value="P:inosine biosynthetic process"/>
    <property type="evidence" value="ECO:0007669"/>
    <property type="project" value="TreeGrafter"/>
</dbReference>
<evidence type="ECO:0000256" key="5">
    <source>
        <dbReference type="ARBA" id="ARBA00022726"/>
    </source>
</evidence>
<protein>
    <recommendedName>
        <fullName evidence="11">Adenosine deaminase domain-containing protein</fullName>
    </recommendedName>
</protein>
<evidence type="ECO:0000256" key="7">
    <source>
        <dbReference type="ARBA" id="ARBA00022833"/>
    </source>
</evidence>
<dbReference type="EMBL" id="HBNS01056763">
    <property type="protein sequence ID" value="CAE4660475.1"/>
    <property type="molecule type" value="Transcribed_RNA"/>
</dbReference>
<evidence type="ECO:0000256" key="1">
    <source>
        <dbReference type="ARBA" id="ARBA00001947"/>
    </source>
</evidence>
<comment type="pathway">
    <text evidence="2">Purine metabolism; purine nucleoside salvage.</text>
</comment>
<evidence type="ECO:0000256" key="6">
    <source>
        <dbReference type="ARBA" id="ARBA00022801"/>
    </source>
</evidence>